<feature type="transmembrane region" description="Helical" evidence="1">
    <location>
        <begin position="109"/>
        <end position="132"/>
    </location>
</feature>
<feature type="transmembrane region" description="Helical" evidence="1">
    <location>
        <begin position="55"/>
        <end position="74"/>
    </location>
</feature>
<dbReference type="RefSeq" id="WP_137353998.1">
    <property type="nucleotide sequence ID" value="NZ_CAACYE020000001.1"/>
</dbReference>
<dbReference type="Pfam" id="PF10935">
    <property type="entry name" value="DUF2637"/>
    <property type="match status" value="1"/>
</dbReference>
<evidence type="ECO:0000313" key="2">
    <source>
        <dbReference type="EMBL" id="VFA87029.1"/>
    </source>
</evidence>
<gene>
    <name evidence="2" type="ORF">NCTC1935_04901</name>
</gene>
<reference evidence="2" key="1">
    <citation type="submission" date="2019-02" db="EMBL/GenBank/DDBJ databases">
        <authorList>
            <consortium name="Pathogen Informatics"/>
        </authorList>
    </citation>
    <scope>NUCLEOTIDE SEQUENCE</scope>
    <source>
        <strain evidence="2">3012STDY6733949</strain>
    </source>
</reference>
<evidence type="ECO:0000256" key="1">
    <source>
        <dbReference type="SAM" id="Phobius"/>
    </source>
</evidence>
<name>A0A449H746_NOCFR</name>
<dbReference type="AlphaFoldDB" id="A0A449H746"/>
<keyword evidence="1" id="KW-0812">Transmembrane</keyword>
<feature type="transmembrane region" description="Helical" evidence="1">
    <location>
        <begin position="81"/>
        <end position="103"/>
    </location>
</feature>
<organism evidence="2">
    <name type="scientific">Nocardia farcinica</name>
    <dbReference type="NCBI Taxonomy" id="37329"/>
    <lineage>
        <taxon>Bacteria</taxon>
        <taxon>Bacillati</taxon>
        <taxon>Actinomycetota</taxon>
        <taxon>Actinomycetes</taxon>
        <taxon>Mycobacteriales</taxon>
        <taxon>Nocardiaceae</taxon>
        <taxon>Nocardia</taxon>
    </lineage>
</organism>
<protein>
    <submittedName>
        <fullName evidence="2">Protein of uncharacterized function (DUF2637)</fullName>
    </submittedName>
</protein>
<dbReference type="InterPro" id="IPR021235">
    <property type="entry name" value="DUF2637"/>
</dbReference>
<keyword evidence="1" id="KW-0472">Membrane</keyword>
<sequence>MTAATPRLRLPSRDTVAVTIATLAALAVAGAAFARSFSALSDLATMHDWPADQAWILPIALDGMIVVPTVAAVVRRHARWYAWSLLVAGTVLSLAGNGIHAWLTTQSCIGAGLAVIPPLVTLAAVHLTIALARQDDITATP</sequence>
<keyword evidence="1" id="KW-1133">Transmembrane helix</keyword>
<dbReference type="EMBL" id="CAACYE010000005">
    <property type="protein sequence ID" value="VFA87029.1"/>
    <property type="molecule type" value="Genomic_DNA"/>
</dbReference>
<accession>A0A449H746</accession>
<proteinExistence type="predicted"/>